<accession>A0ABW0T981</accession>
<sequence>MGERKRRLDVFRKAHPYCCFCGGNSPTESIDHIPAKILFTNSQLPGDKKFEFPSCYQCNHASKQYDQIAALLTLSTIDAHATSSAHFQKVASGVKNNARKAISDVVQGATGQRHRSKQLSEAFGIPVQASKLDGAALLSLKVLGAKIGMAHYYEDNGIPLAIEGGLWTMSLTPAALLEGGIPDFLRFGEPFEDLTSKCREKEQIKFRSIRNKEEGLYLYQVLIRDHMLITSIVDKDMTRHSESQPYVIRPGFLKSLQNPAPLFSTSLSIQLKSND</sequence>
<reference evidence="2" key="1">
    <citation type="journal article" date="2019" name="Int. J. Syst. Evol. Microbiol.">
        <title>The Global Catalogue of Microorganisms (GCM) 10K type strain sequencing project: providing services to taxonomists for standard genome sequencing and annotation.</title>
        <authorList>
            <consortium name="The Broad Institute Genomics Platform"/>
            <consortium name="The Broad Institute Genome Sequencing Center for Infectious Disease"/>
            <person name="Wu L."/>
            <person name="Ma J."/>
        </authorList>
    </citation>
    <scope>NUCLEOTIDE SEQUENCE [LARGE SCALE GENOMIC DNA]</scope>
    <source>
        <strain evidence="2">JCM 3366</strain>
    </source>
</reference>
<gene>
    <name evidence="1" type="ORF">ACFPOD_11570</name>
</gene>
<comment type="caution">
    <text evidence="1">The sequence shown here is derived from an EMBL/GenBank/DDBJ whole genome shotgun (WGS) entry which is preliminary data.</text>
</comment>
<dbReference type="EMBL" id="JBHSNB010000002">
    <property type="protein sequence ID" value="MFC5585753.1"/>
    <property type="molecule type" value="Genomic_DNA"/>
</dbReference>
<evidence type="ECO:0000313" key="2">
    <source>
        <dbReference type="Proteomes" id="UP001596107"/>
    </source>
</evidence>
<dbReference type="Proteomes" id="UP001596107">
    <property type="component" value="Unassembled WGS sequence"/>
</dbReference>
<keyword evidence="2" id="KW-1185">Reference proteome</keyword>
<evidence type="ECO:0008006" key="3">
    <source>
        <dbReference type="Google" id="ProtNLM"/>
    </source>
</evidence>
<proteinExistence type="predicted"/>
<organism evidence="1 2">
    <name type="scientific">Nitratireductor kimnyeongensis</name>
    <dbReference type="NCBI Taxonomy" id="430679"/>
    <lineage>
        <taxon>Bacteria</taxon>
        <taxon>Pseudomonadati</taxon>
        <taxon>Pseudomonadota</taxon>
        <taxon>Alphaproteobacteria</taxon>
        <taxon>Hyphomicrobiales</taxon>
        <taxon>Phyllobacteriaceae</taxon>
        <taxon>Nitratireductor</taxon>
    </lineage>
</organism>
<protein>
    <recommendedName>
        <fullName evidence="3">HNH endonuclease</fullName>
    </recommendedName>
</protein>
<evidence type="ECO:0000313" key="1">
    <source>
        <dbReference type="EMBL" id="MFC5585753.1"/>
    </source>
</evidence>
<name>A0ABW0T981_9HYPH</name>
<dbReference type="RefSeq" id="WP_223020975.1">
    <property type="nucleotide sequence ID" value="NZ_CP078143.1"/>
</dbReference>